<name>A0A413V8N6_BACSE</name>
<dbReference type="EMBL" id="QSGN01000013">
    <property type="protein sequence ID" value="RHB29936.1"/>
    <property type="molecule type" value="Genomic_DNA"/>
</dbReference>
<dbReference type="InterPro" id="IPR010093">
    <property type="entry name" value="SinI_DNA-bd"/>
</dbReference>
<accession>A0A413V8N6</accession>
<evidence type="ECO:0000313" key="3">
    <source>
        <dbReference type="EMBL" id="RHB29936.1"/>
    </source>
</evidence>
<dbReference type="AlphaFoldDB" id="A0A413V8N6"/>
<sequence>MENNMITFNDLPMVVAQLRDEVMSLKSLLTEQRSVNNAKAVDTHVPMSVDEAAEYLGIPKGTLYMRLSDGTIPATKPGKRYCLYRDELDKWLESSRKNPVPLSDEELSESISSSHRRKPNERNW</sequence>
<dbReference type="Proteomes" id="UP000283482">
    <property type="component" value="Unassembled WGS sequence"/>
</dbReference>
<evidence type="ECO:0000313" key="4">
    <source>
        <dbReference type="Proteomes" id="UP000283482"/>
    </source>
</evidence>
<dbReference type="Pfam" id="PF12728">
    <property type="entry name" value="HTH_17"/>
    <property type="match status" value="1"/>
</dbReference>
<dbReference type="GO" id="GO:0003677">
    <property type="term" value="F:DNA binding"/>
    <property type="evidence" value="ECO:0007669"/>
    <property type="project" value="InterPro"/>
</dbReference>
<evidence type="ECO:0000259" key="2">
    <source>
        <dbReference type="Pfam" id="PF12728"/>
    </source>
</evidence>
<feature type="region of interest" description="Disordered" evidence="1">
    <location>
        <begin position="95"/>
        <end position="124"/>
    </location>
</feature>
<gene>
    <name evidence="3" type="ORF">DW889_06865</name>
</gene>
<feature type="domain" description="Helix-turn-helix" evidence="2">
    <location>
        <begin position="47"/>
        <end position="94"/>
    </location>
</feature>
<protein>
    <submittedName>
        <fullName evidence="3">Helix-turn-helix domain-containing protein</fullName>
    </submittedName>
</protein>
<comment type="caution">
    <text evidence="3">The sequence shown here is derived from an EMBL/GenBank/DDBJ whole genome shotgun (WGS) entry which is preliminary data.</text>
</comment>
<dbReference type="InterPro" id="IPR041657">
    <property type="entry name" value="HTH_17"/>
</dbReference>
<proteinExistence type="predicted"/>
<dbReference type="NCBIfam" id="TIGR01764">
    <property type="entry name" value="excise"/>
    <property type="match status" value="1"/>
</dbReference>
<evidence type="ECO:0000256" key="1">
    <source>
        <dbReference type="SAM" id="MobiDB-lite"/>
    </source>
</evidence>
<feature type="compositionally biased region" description="Basic residues" evidence="1">
    <location>
        <begin position="114"/>
        <end position="124"/>
    </location>
</feature>
<reference evidence="3 4" key="1">
    <citation type="submission" date="2018-08" db="EMBL/GenBank/DDBJ databases">
        <title>A genome reference for cultivated species of the human gut microbiota.</title>
        <authorList>
            <person name="Zou Y."/>
            <person name="Xue W."/>
            <person name="Luo G."/>
        </authorList>
    </citation>
    <scope>NUCLEOTIDE SEQUENCE [LARGE SCALE GENOMIC DNA]</scope>
    <source>
        <strain evidence="3 4">AM40-34</strain>
    </source>
</reference>
<dbReference type="RefSeq" id="WP_034536104.1">
    <property type="nucleotide sequence ID" value="NZ_AP031449.1"/>
</dbReference>
<organism evidence="3 4">
    <name type="scientific">Bacteroides stercoris</name>
    <dbReference type="NCBI Taxonomy" id="46506"/>
    <lineage>
        <taxon>Bacteria</taxon>
        <taxon>Pseudomonadati</taxon>
        <taxon>Bacteroidota</taxon>
        <taxon>Bacteroidia</taxon>
        <taxon>Bacteroidales</taxon>
        <taxon>Bacteroidaceae</taxon>
        <taxon>Bacteroides</taxon>
    </lineage>
</organism>